<protein>
    <recommendedName>
        <fullName evidence="4">C2H2-type domain-containing protein</fullName>
    </recommendedName>
</protein>
<accession>A0ABP1R9P6</accession>
<keyword evidence="2" id="KW-0175">Coiled coil</keyword>
<dbReference type="EMBL" id="CAXLJM020000057">
    <property type="protein sequence ID" value="CAL8118288.1"/>
    <property type="molecule type" value="Genomic_DNA"/>
</dbReference>
<feature type="region of interest" description="Disordered" evidence="3">
    <location>
        <begin position="1"/>
        <end position="27"/>
    </location>
</feature>
<keyword evidence="1" id="KW-0863">Zinc-finger</keyword>
<name>A0ABP1R9P6_9HEXA</name>
<comment type="caution">
    <text evidence="5">The sequence shown here is derived from an EMBL/GenBank/DDBJ whole genome shotgun (WGS) entry which is preliminary data.</text>
</comment>
<sequence length="443" mass="51024">MGRLSSSSDSDSDAAGERESRNHKSTRELKLEVEVDKLKKRIENLEWQLERSHKAQRVGNWEYHHLRKELEACKKQLAEKEKTLAAVCRENEDLREKLSALQVRHREAETEKWAVVKSFSERFQRLESSMHEVTQWMRKELQSQRTPIVAPLVGVSHMESTTDIQMQSLVMSTNQSERIERELVEEPNGFIPSTSTEEWVQTIPQRVTRSRSLSSRQSRFEAHAEAASSLMESLVTTEGQNELIEEELVQEPIPRRVTRSRSSRKTLNGPKADISSPQIESSATTDNQNEHIEEGLAQELIPRMVKRSRGSNLKRRSIPTMASTSAKVSSKRSRSSLIEMGHDKHAEGTSIMKKDGFYCICGQQYVNQYNLTYHIQQFGAQKMLFGCQVCGKRFVVGYKLKRHMKQVHKLDPDSGSTVSCSRCGLWFENRLLYTHHKRMQHTI</sequence>
<dbReference type="Pfam" id="PF13894">
    <property type="entry name" value="zf-C2H2_4"/>
    <property type="match status" value="1"/>
</dbReference>
<proteinExistence type="predicted"/>
<evidence type="ECO:0000259" key="4">
    <source>
        <dbReference type="PROSITE" id="PS50157"/>
    </source>
</evidence>
<feature type="domain" description="C2H2-type" evidence="4">
    <location>
        <begin position="385"/>
        <end position="413"/>
    </location>
</feature>
<feature type="region of interest" description="Disordered" evidence="3">
    <location>
        <begin position="254"/>
        <end position="289"/>
    </location>
</feature>
<feature type="compositionally biased region" description="Polar residues" evidence="3">
    <location>
        <begin position="275"/>
        <end position="287"/>
    </location>
</feature>
<organism evidence="5 6">
    <name type="scientific">Orchesella dallaii</name>
    <dbReference type="NCBI Taxonomy" id="48710"/>
    <lineage>
        <taxon>Eukaryota</taxon>
        <taxon>Metazoa</taxon>
        <taxon>Ecdysozoa</taxon>
        <taxon>Arthropoda</taxon>
        <taxon>Hexapoda</taxon>
        <taxon>Collembola</taxon>
        <taxon>Entomobryomorpha</taxon>
        <taxon>Entomobryoidea</taxon>
        <taxon>Orchesellidae</taxon>
        <taxon>Orchesellinae</taxon>
        <taxon>Orchesella</taxon>
    </lineage>
</organism>
<evidence type="ECO:0000256" key="3">
    <source>
        <dbReference type="SAM" id="MobiDB-lite"/>
    </source>
</evidence>
<reference evidence="5 6" key="1">
    <citation type="submission" date="2024-08" db="EMBL/GenBank/DDBJ databases">
        <authorList>
            <person name="Cucini C."/>
            <person name="Frati F."/>
        </authorList>
    </citation>
    <scope>NUCLEOTIDE SEQUENCE [LARGE SCALE GENOMIC DNA]</scope>
</reference>
<evidence type="ECO:0000313" key="5">
    <source>
        <dbReference type="EMBL" id="CAL8118288.1"/>
    </source>
</evidence>
<dbReference type="InterPro" id="IPR013087">
    <property type="entry name" value="Znf_C2H2_type"/>
</dbReference>
<gene>
    <name evidence="5" type="ORF">ODALV1_LOCUS18067</name>
</gene>
<dbReference type="SUPFAM" id="SSF57667">
    <property type="entry name" value="beta-beta-alpha zinc fingers"/>
    <property type="match status" value="1"/>
</dbReference>
<evidence type="ECO:0000256" key="1">
    <source>
        <dbReference type="PROSITE-ProRule" id="PRU00042"/>
    </source>
</evidence>
<evidence type="ECO:0000256" key="2">
    <source>
        <dbReference type="SAM" id="Coils"/>
    </source>
</evidence>
<keyword evidence="1" id="KW-0479">Metal-binding</keyword>
<feature type="compositionally biased region" description="Basic and acidic residues" evidence="3">
    <location>
        <begin position="15"/>
        <end position="27"/>
    </location>
</feature>
<dbReference type="Gene3D" id="1.10.287.1490">
    <property type="match status" value="1"/>
</dbReference>
<evidence type="ECO:0000313" key="6">
    <source>
        <dbReference type="Proteomes" id="UP001642540"/>
    </source>
</evidence>
<dbReference type="PROSITE" id="PS00028">
    <property type="entry name" value="ZINC_FINGER_C2H2_1"/>
    <property type="match status" value="2"/>
</dbReference>
<keyword evidence="1" id="KW-0862">Zinc</keyword>
<dbReference type="InterPro" id="IPR036236">
    <property type="entry name" value="Znf_C2H2_sf"/>
</dbReference>
<feature type="coiled-coil region" evidence="2">
    <location>
        <begin position="28"/>
        <end position="111"/>
    </location>
</feature>
<keyword evidence="6" id="KW-1185">Reference proteome</keyword>
<dbReference type="Proteomes" id="UP001642540">
    <property type="component" value="Unassembled WGS sequence"/>
</dbReference>
<dbReference type="PROSITE" id="PS50157">
    <property type="entry name" value="ZINC_FINGER_C2H2_2"/>
    <property type="match status" value="1"/>
</dbReference>
<dbReference type="Gene3D" id="3.30.160.60">
    <property type="entry name" value="Classic Zinc Finger"/>
    <property type="match status" value="1"/>
</dbReference>
<dbReference type="SMART" id="SM00355">
    <property type="entry name" value="ZnF_C2H2"/>
    <property type="match status" value="2"/>
</dbReference>